<feature type="signal peptide" evidence="1">
    <location>
        <begin position="1"/>
        <end position="23"/>
    </location>
</feature>
<reference evidence="2 3" key="1">
    <citation type="submission" date="2021-02" db="EMBL/GenBank/DDBJ databases">
        <title>De Novo genome assembly of isolated myxobacteria.</title>
        <authorList>
            <person name="Stevens D.C."/>
        </authorList>
    </citation>
    <scope>NUCLEOTIDE SEQUENCE [LARGE SCALE GENOMIC DNA]</scope>
    <source>
        <strain evidence="2 3">SCHIC003</strain>
    </source>
</reference>
<evidence type="ECO:0000256" key="1">
    <source>
        <dbReference type="SAM" id="SignalP"/>
    </source>
</evidence>
<dbReference type="Proteomes" id="UP000663090">
    <property type="component" value="Chromosome"/>
</dbReference>
<accession>A0ABX7MXN4</accession>
<gene>
    <name evidence="2" type="ORF">JY572_21275</name>
</gene>
<organism evidence="2 3">
    <name type="scientific">Myxococcus landrumensis</name>
    <dbReference type="NCBI Taxonomy" id="2813577"/>
    <lineage>
        <taxon>Bacteria</taxon>
        <taxon>Pseudomonadati</taxon>
        <taxon>Myxococcota</taxon>
        <taxon>Myxococcia</taxon>
        <taxon>Myxococcales</taxon>
        <taxon>Cystobacterineae</taxon>
        <taxon>Myxococcaceae</taxon>
        <taxon>Myxococcus</taxon>
    </lineage>
</organism>
<feature type="chain" id="PRO_5046719751" evidence="1">
    <location>
        <begin position="24"/>
        <end position="682"/>
    </location>
</feature>
<protein>
    <submittedName>
        <fullName evidence="2">DUF1585 domain-containing protein</fullName>
    </submittedName>
</protein>
<evidence type="ECO:0000313" key="2">
    <source>
        <dbReference type="EMBL" id="QSQ10959.1"/>
    </source>
</evidence>
<keyword evidence="1" id="KW-0732">Signal</keyword>
<dbReference type="EMBL" id="CP071091">
    <property type="protein sequence ID" value="QSQ10959.1"/>
    <property type="molecule type" value="Genomic_DNA"/>
</dbReference>
<sequence length="682" mass="75889">MLAERCLAIMAGVALLLAPPASAEEAAVCAPVAKVRPERHLRQLTLDLLGRPPTWEEYKAVQAKGAVSQEDIRAMLGTEAFYTRVRNFHRALLRSNISASVFNNGNSRLGGNGNTAPFGFANNPTVSLRGTNNQTCNAEIEQSTCQTTTQDPHIFDAFPVPGRKCHDDMGVPMPVSFDYDTNFYTCTELGAATGNVATDCSELMVAPTDANKWPRYRYFCDKRVVSGVTKSYLCMPDKTKNTTAALTKEIEDDNKYVVSFDHPDPASKPALTTLKRCTLDLGLNNNIRGSYVSSLRGCIQREGYVTKPTGYWSPPGSPATVKVCAIEAQERDFNPWTRDSCETARFVNDRSCGCGVGMRRCEVPAFGPSPTDPLYVRNVHDLRVAAINEEPLRIAESVVRLDEPYYNILTTRRSFVNGPLAEYYRQRQGVGVFSITAPAPVETIPAVAYNDSNTWKEYTRDEAHAGVLTTPSFLYRFPTHRARVAEFYEAFLCKTFVPGPEASLPAPEDACNRENNLAKRCGCNYCHATIEPTGAHWGRYAERAAQFLPPTQFPRFDPKCRDCAINGDTNCGGECSQYIMQAYDGDGASSLGLLKTYLYRTPDEEQNIEAGPRLLVERMFQSGELERCTVKRVWNEFLGRPMTAEEQRMYLAPLASDFAKSGHRFKTLVERVVSTDAYRRID</sequence>
<name>A0ABX7MXN4_9BACT</name>
<proteinExistence type="predicted"/>
<keyword evidence="3" id="KW-1185">Reference proteome</keyword>
<dbReference type="RefSeq" id="WP_206712719.1">
    <property type="nucleotide sequence ID" value="NZ_CP071091.1"/>
</dbReference>
<evidence type="ECO:0000313" key="3">
    <source>
        <dbReference type="Proteomes" id="UP000663090"/>
    </source>
</evidence>